<evidence type="ECO:0000313" key="2">
    <source>
        <dbReference type="EMBL" id="AOH84444.1"/>
    </source>
</evidence>
<keyword evidence="3" id="KW-1185">Reference proteome</keyword>
<dbReference type="RefSeq" id="WP_069205000.1">
    <property type="nucleotide sequence ID" value="NZ_CP014168.1"/>
</dbReference>
<dbReference type="KEGG" id="span:AWL63_11160"/>
<feature type="domain" description="MaoC-like" evidence="1">
    <location>
        <begin position="21"/>
        <end position="126"/>
    </location>
</feature>
<dbReference type="InterPro" id="IPR029069">
    <property type="entry name" value="HotDog_dom_sf"/>
</dbReference>
<evidence type="ECO:0000259" key="1">
    <source>
        <dbReference type="Pfam" id="PF01575"/>
    </source>
</evidence>
<dbReference type="STRING" id="1560345.AWL63_11160"/>
<organism evidence="2 3">
    <name type="scientific">Sphingomonas panacis</name>
    <dbReference type="NCBI Taxonomy" id="1560345"/>
    <lineage>
        <taxon>Bacteria</taxon>
        <taxon>Pseudomonadati</taxon>
        <taxon>Pseudomonadota</taxon>
        <taxon>Alphaproteobacteria</taxon>
        <taxon>Sphingomonadales</taxon>
        <taxon>Sphingomonadaceae</taxon>
        <taxon>Sphingomonas</taxon>
    </lineage>
</organism>
<gene>
    <name evidence="2" type="ORF">AWL63_11160</name>
</gene>
<dbReference type="SUPFAM" id="SSF54637">
    <property type="entry name" value="Thioesterase/thiol ester dehydrase-isomerase"/>
    <property type="match status" value="1"/>
</dbReference>
<reference evidence="2 3" key="1">
    <citation type="submission" date="2016-01" db="EMBL/GenBank/DDBJ databases">
        <title>Complete genome and mega plasmid sequence of Sphingomonas panacis DCY99 elicits systemic resistance in rice to Xanthomonas oryzae.</title>
        <authorList>
            <person name="Kim Y.J."/>
            <person name="Yang D.C."/>
            <person name="Sing P."/>
        </authorList>
    </citation>
    <scope>NUCLEOTIDE SEQUENCE [LARGE SCALE GENOMIC DNA]</scope>
    <source>
        <strain evidence="2 3">DCY99</strain>
    </source>
</reference>
<dbReference type="EMBL" id="CP014168">
    <property type="protein sequence ID" value="AOH84444.1"/>
    <property type="molecule type" value="Genomic_DNA"/>
</dbReference>
<accession>A0A1B3ZAI9</accession>
<sequence length="149" mass="16272">MSALYLDDLSPGDAWTGTRFVVEEADVVRFAREYDAQPMHIDPEAAASGRFGGLIASGWHVAALVMRDFIANNPFGDTPLLGIGADELRWLKPVRPGATLTARREIVAVRRSASKPQLGTVTMRTTVTDQRGDTVMSMINLMQFPARPA</sequence>
<dbReference type="PANTHER" id="PTHR43664:SF1">
    <property type="entry name" value="BETA-METHYLMALYL-COA DEHYDRATASE"/>
    <property type="match status" value="1"/>
</dbReference>
<protein>
    <submittedName>
        <fullName evidence="2">Enoyl-CoA hydratase</fullName>
    </submittedName>
</protein>
<dbReference type="Pfam" id="PF01575">
    <property type="entry name" value="MaoC_dehydratas"/>
    <property type="match status" value="1"/>
</dbReference>
<dbReference type="AlphaFoldDB" id="A0A1B3ZAI9"/>
<dbReference type="OrthoDB" id="9797938at2"/>
<evidence type="ECO:0000313" key="3">
    <source>
        <dbReference type="Proteomes" id="UP000094256"/>
    </source>
</evidence>
<proteinExistence type="predicted"/>
<dbReference type="PANTHER" id="PTHR43664">
    <property type="entry name" value="MONOAMINE OXIDASE-RELATED"/>
    <property type="match status" value="1"/>
</dbReference>
<name>A0A1B3ZAI9_9SPHN</name>
<dbReference type="Proteomes" id="UP000094256">
    <property type="component" value="Chromosome"/>
</dbReference>
<dbReference type="CDD" id="cd03454">
    <property type="entry name" value="YdeM"/>
    <property type="match status" value="1"/>
</dbReference>
<dbReference type="InterPro" id="IPR002539">
    <property type="entry name" value="MaoC-like_dom"/>
</dbReference>
<dbReference type="InterPro" id="IPR052342">
    <property type="entry name" value="MCH/BMMD"/>
</dbReference>
<dbReference type="Gene3D" id="3.10.129.10">
    <property type="entry name" value="Hotdog Thioesterase"/>
    <property type="match status" value="1"/>
</dbReference>